<organism evidence="10 11">
    <name type="scientific">Apostasia shenzhenica</name>
    <dbReference type="NCBI Taxonomy" id="1088818"/>
    <lineage>
        <taxon>Eukaryota</taxon>
        <taxon>Viridiplantae</taxon>
        <taxon>Streptophyta</taxon>
        <taxon>Embryophyta</taxon>
        <taxon>Tracheophyta</taxon>
        <taxon>Spermatophyta</taxon>
        <taxon>Magnoliopsida</taxon>
        <taxon>Liliopsida</taxon>
        <taxon>Asparagales</taxon>
        <taxon>Orchidaceae</taxon>
        <taxon>Apostasioideae</taxon>
        <taxon>Apostasia</taxon>
    </lineage>
</organism>
<name>A0A2H9ZUY8_9ASPA</name>
<keyword evidence="7 8" id="KW-0472">Membrane</keyword>
<dbReference type="Pfam" id="PF04535">
    <property type="entry name" value="CASP_dom"/>
    <property type="match status" value="1"/>
</dbReference>
<evidence type="ECO:0000256" key="3">
    <source>
        <dbReference type="ARBA" id="ARBA00011489"/>
    </source>
</evidence>
<dbReference type="AlphaFoldDB" id="A0A2H9ZUY8"/>
<feature type="transmembrane region" description="Helical" evidence="8">
    <location>
        <begin position="109"/>
        <end position="129"/>
    </location>
</feature>
<keyword evidence="4 8" id="KW-1003">Cell membrane</keyword>
<proteinExistence type="inferred from homology"/>
<dbReference type="OrthoDB" id="749363at2759"/>
<comment type="subcellular location">
    <subcellularLocation>
        <location evidence="1 8">Cell membrane</location>
        <topology evidence="1 8">Multi-pass membrane protein</topology>
    </subcellularLocation>
</comment>
<dbReference type="STRING" id="1088818.A0A2H9ZUY8"/>
<gene>
    <name evidence="10" type="ORF">AXF42_Ash011760</name>
</gene>
<accession>A0A2H9ZUY8</accession>
<evidence type="ECO:0000256" key="6">
    <source>
        <dbReference type="ARBA" id="ARBA00022989"/>
    </source>
</evidence>
<keyword evidence="11" id="KW-1185">Reference proteome</keyword>
<dbReference type="GO" id="GO:0005886">
    <property type="term" value="C:plasma membrane"/>
    <property type="evidence" value="ECO:0007669"/>
    <property type="project" value="UniProtKB-SubCell"/>
</dbReference>
<dbReference type="Proteomes" id="UP000236161">
    <property type="component" value="Unassembled WGS sequence"/>
</dbReference>
<evidence type="ECO:0000259" key="9">
    <source>
        <dbReference type="Pfam" id="PF04535"/>
    </source>
</evidence>
<feature type="transmembrane region" description="Helical" evidence="8">
    <location>
        <begin position="70"/>
        <end position="89"/>
    </location>
</feature>
<evidence type="ECO:0000313" key="10">
    <source>
        <dbReference type="EMBL" id="PKA47086.1"/>
    </source>
</evidence>
<sequence>MKTTKQPPEEQEVVEAADDGGAGSAVRTAEALLRIAPVGLCVTALVLTVRNSQENDYGSISYSDLGSFKYLVYVNGLCAGYSLFSAFYTTMPRPFSMSVAWAFFFLDQVLTYAMLAAGAAAAEIVYLAYNGDENVTWSRECGMFGGFCHKGAAAVGVTFGAVGCFVVLSLISSYRLFSVYDVPVPFISAGDSEAKPVASSAAASGR</sequence>
<evidence type="ECO:0000256" key="2">
    <source>
        <dbReference type="ARBA" id="ARBA00007651"/>
    </source>
</evidence>
<dbReference type="PANTHER" id="PTHR33573:SF46">
    <property type="entry name" value="CASP-LIKE PROTEIN 2A1"/>
    <property type="match status" value="1"/>
</dbReference>
<dbReference type="NCBIfam" id="TIGR01569">
    <property type="entry name" value="A_tha_TIGR01569"/>
    <property type="match status" value="1"/>
</dbReference>
<keyword evidence="6 8" id="KW-1133">Transmembrane helix</keyword>
<evidence type="ECO:0000256" key="4">
    <source>
        <dbReference type="ARBA" id="ARBA00022475"/>
    </source>
</evidence>
<keyword evidence="5 8" id="KW-0812">Transmembrane</keyword>
<dbReference type="EMBL" id="KZ453612">
    <property type="protein sequence ID" value="PKA47086.1"/>
    <property type="molecule type" value="Genomic_DNA"/>
</dbReference>
<feature type="domain" description="Casparian strip membrane protein" evidence="9">
    <location>
        <begin position="24"/>
        <end position="162"/>
    </location>
</feature>
<reference evidence="10 11" key="1">
    <citation type="journal article" date="2017" name="Nature">
        <title>The Apostasia genome and the evolution of orchids.</title>
        <authorList>
            <person name="Zhang G.Q."/>
            <person name="Liu K.W."/>
            <person name="Li Z."/>
            <person name="Lohaus R."/>
            <person name="Hsiao Y.Y."/>
            <person name="Niu S.C."/>
            <person name="Wang J.Y."/>
            <person name="Lin Y.C."/>
            <person name="Xu Q."/>
            <person name="Chen L.J."/>
            <person name="Yoshida K."/>
            <person name="Fujiwara S."/>
            <person name="Wang Z.W."/>
            <person name="Zhang Y.Q."/>
            <person name="Mitsuda N."/>
            <person name="Wang M."/>
            <person name="Liu G.H."/>
            <person name="Pecoraro L."/>
            <person name="Huang H.X."/>
            <person name="Xiao X.J."/>
            <person name="Lin M."/>
            <person name="Wu X.Y."/>
            <person name="Wu W.L."/>
            <person name="Chen Y.Y."/>
            <person name="Chang S.B."/>
            <person name="Sakamoto S."/>
            <person name="Ohme-Takagi M."/>
            <person name="Yagi M."/>
            <person name="Zeng S.J."/>
            <person name="Shen C.Y."/>
            <person name="Yeh C.M."/>
            <person name="Luo Y.B."/>
            <person name="Tsai W.C."/>
            <person name="Van de Peer Y."/>
            <person name="Liu Z.J."/>
        </authorList>
    </citation>
    <scope>NUCLEOTIDE SEQUENCE [LARGE SCALE GENOMIC DNA]</scope>
    <source>
        <strain evidence="11">cv. Shenzhen</strain>
        <tissue evidence="10">Stem</tissue>
    </source>
</reference>
<dbReference type="InterPro" id="IPR006459">
    <property type="entry name" value="CASP/CASPL"/>
</dbReference>
<evidence type="ECO:0000256" key="5">
    <source>
        <dbReference type="ARBA" id="ARBA00022692"/>
    </source>
</evidence>
<comment type="subunit">
    <text evidence="3 8">Homodimer and heterodimers.</text>
</comment>
<dbReference type="PANTHER" id="PTHR33573">
    <property type="entry name" value="CASP-LIKE PROTEIN 4A4"/>
    <property type="match status" value="1"/>
</dbReference>
<evidence type="ECO:0000256" key="1">
    <source>
        <dbReference type="ARBA" id="ARBA00004651"/>
    </source>
</evidence>
<evidence type="ECO:0000256" key="8">
    <source>
        <dbReference type="RuleBase" id="RU361233"/>
    </source>
</evidence>
<dbReference type="InterPro" id="IPR006702">
    <property type="entry name" value="CASP_dom"/>
</dbReference>
<evidence type="ECO:0000256" key="7">
    <source>
        <dbReference type="ARBA" id="ARBA00023136"/>
    </source>
</evidence>
<feature type="transmembrane region" description="Helical" evidence="8">
    <location>
        <begin position="150"/>
        <end position="171"/>
    </location>
</feature>
<comment type="caution">
    <text evidence="8">Lacks conserved residue(s) required for the propagation of feature annotation.</text>
</comment>
<comment type="similarity">
    <text evidence="2 8">Belongs to the Casparian strip membrane proteins (CASP) family.</text>
</comment>
<evidence type="ECO:0000313" key="11">
    <source>
        <dbReference type="Proteomes" id="UP000236161"/>
    </source>
</evidence>
<protein>
    <recommendedName>
        <fullName evidence="8">CASP-like protein</fullName>
    </recommendedName>
</protein>